<dbReference type="RefSeq" id="WP_208402652.1">
    <property type="nucleotide sequence ID" value="NZ_JAAMOX010000002.1"/>
</dbReference>
<name>A0A7X5TV27_9MICO</name>
<evidence type="ECO:0000313" key="2">
    <source>
        <dbReference type="EMBL" id="NIH54307.1"/>
    </source>
</evidence>
<feature type="transmembrane region" description="Helical" evidence="1">
    <location>
        <begin position="318"/>
        <end position="338"/>
    </location>
</feature>
<proteinExistence type="predicted"/>
<evidence type="ECO:0000313" key="3">
    <source>
        <dbReference type="Proteomes" id="UP000541033"/>
    </source>
</evidence>
<feature type="transmembrane region" description="Helical" evidence="1">
    <location>
        <begin position="217"/>
        <end position="243"/>
    </location>
</feature>
<protein>
    <submittedName>
        <fullName evidence="2">Uncharacterized protein</fullName>
    </submittedName>
</protein>
<feature type="transmembrane region" description="Helical" evidence="1">
    <location>
        <begin position="290"/>
        <end position="312"/>
    </location>
</feature>
<feature type="transmembrane region" description="Helical" evidence="1">
    <location>
        <begin position="255"/>
        <end position="278"/>
    </location>
</feature>
<comment type="caution">
    <text evidence="2">The sequence shown here is derived from an EMBL/GenBank/DDBJ whole genome shotgun (WGS) entry which is preliminary data.</text>
</comment>
<reference evidence="2 3" key="1">
    <citation type="submission" date="2020-02" db="EMBL/GenBank/DDBJ databases">
        <title>Sequencing the genomes of 1000 actinobacteria strains.</title>
        <authorList>
            <person name="Klenk H.-P."/>
        </authorList>
    </citation>
    <scope>NUCLEOTIDE SEQUENCE [LARGE SCALE GENOMIC DNA]</scope>
    <source>
        <strain evidence="2 3">DSM 27960</strain>
    </source>
</reference>
<feature type="transmembrane region" description="Helical" evidence="1">
    <location>
        <begin position="152"/>
        <end position="169"/>
    </location>
</feature>
<keyword evidence="1" id="KW-0472">Membrane</keyword>
<dbReference type="Proteomes" id="UP000541033">
    <property type="component" value="Unassembled WGS sequence"/>
</dbReference>
<keyword evidence="1" id="KW-1133">Transmembrane helix</keyword>
<accession>A0A7X5TV27</accession>
<feature type="transmembrane region" description="Helical" evidence="1">
    <location>
        <begin position="68"/>
        <end position="94"/>
    </location>
</feature>
<sequence>MDNQKYTRDDRLALLRSKTQSNRRLLRRFFGLILGPILIITVLDLFALLNRFSATKNPIWSLELVSRLGVSTSFAIGGLAVVGTTIVALALGVFRPTNDEQERDYNRRGVIRNSAAILGVSLASLNLNQVIIQKALGNEVTENPTQIMESVLLLATSFLLAWVAAAFGVHDDIEQQRRLQFQETVLKPQETARRILWSQRFRTGEADLAHRPRKRDWVLTIVVTWIVLFLIPANLSVLILAQIFGSGLEQLWPQFSLRLLIGFTLCQTLSIALFSIFWTKGSGIDIGERLARAFLFFLLLGFLTLVILSILMHEPREGIIVLVVTSTSLLITFIYRLYACFTFNPAQYEVREASCAIRRYRKPWKKTRHELMRTISDDHRGLKKAHITVEALLDLHDRYAPLDLELAKRQKTKYSMFWLVLFSPVDLHWKFQISRERQRRRYFSRLIDSKNL</sequence>
<organism evidence="2 3">
    <name type="scientific">Lysinibacter cavernae</name>
    <dbReference type="NCBI Taxonomy" id="1640652"/>
    <lineage>
        <taxon>Bacteria</taxon>
        <taxon>Bacillati</taxon>
        <taxon>Actinomycetota</taxon>
        <taxon>Actinomycetes</taxon>
        <taxon>Micrococcales</taxon>
        <taxon>Microbacteriaceae</taxon>
        <taxon>Lysinibacter</taxon>
    </lineage>
</organism>
<evidence type="ECO:0000256" key="1">
    <source>
        <dbReference type="SAM" id="Phobius"/>
    </source>
</evidence>
<gene>
    <name evidence="2" type="ORF">FHX76_002203</name>
</gene>
<keyword evidence="3" id="KW-1185">Reference proteome</keyword>
<feature type="transmembrane region" description="Helical" evidence="1">
    <location>
        <begin position="25"/>
        <end position="48"/>
    </location>
</feature>
<keyword evidence="1" id="KW-0812">Transmembrane</keyword>
<feature type="transmembrane region" description="Helical" evidence="1">
    <location>
        <begin position="115"/>
        <end position="132"/>
    </location>
</feature>
<dbReference type="EMBL" id="JAAMOX010000002">
    <property type="protein sequence ID" value="NIH54307.1"/>
    <property type="molecule type" value="Genomic_DNA"/>
</dbReference>
<dbReference type="AlphaFoldDB" id="A0A7X5TV27"/>